<feature type="transmembrane region" description="Helical" evidence="1">
    <location>
        <begin position="132"/>
        <end position="152"/>
    </location>
</feature>
<dbReference type="GO" id="GO:0016020">
    <property type="term" value="C:membrane"/>
    <property type="evidence" value="ECO:0007669"/>
    <property type="project" value="TreeGrafter"/>
</dbReference>
<feature type="domain" description="Fatty acid desaturase" evidence="2">
    <location>
        <begin position="6"/>
        <end position="245"/>
    </location>
</feature>
<protein>
    <submittedName>
        <fullName evidence="3">Fatty acid desaturase</fullName>
    </submittedName>
</protein>
<dbReference type="GO" id="GO:0016717">
    <property type="term" value="F:oxidoreductase activity, acting on paired donors, with oxidation of a pair of donors resulting in the reduction of molecular oxygen to two molecules of water"/>
    <property type="evidence" value="ECO:0007669"/>
    <property type="project" value="TreeGrafter"/>
</dbReference>
<feature type="transmembrane region" description="Helical" evidence="1">
    <location>
        <begin position="158"/>
        <end position="178"/>
    </location>
</feature>
<evidence type="ECO:0000259" key="2">
    <source>
        <dbReference type="Pfam" id="PF00487"/>
    </source>
</evidence>
<dbReference type="AlphaFoldDB" id="C0IN67"/>
<keyword evidence="1" id="KW-0812">Transmembrane</keyword>
<dbReference type="InterPro" id="IPR012171">
    <property type="entry name" value="Fatty_acid_desaturase"/>
</dbReference>
<proteinExistence type="predicted"/>
<accession>C0IN67</accession>
<keyword evidence="1" id="KW-0472">Membrane</keyword>
<keyword evidence="1" id="KW-1133">Transmembrane helix</keyword>
<dbReference type="Pfam" id="PF00487">
    <property type="entry name" value="FA_desaturase"/>
    <property type="match status" value="1"/>
</dbReference>
<evidence type="ECO:0000256" key="1">
    <source>
        <dbReference type="SAM" id="Phobius"/>
    </source>
</evidence>
<name>C0IN67_9BACT</name>
<dbReference type="GO" id="GO:0006629">
    <property type="term" value="P:lipid metabolic process"/>
    <property type="evidence" value="ECO:0007669"/>
    <property type="project" value="InterPro"/>
</dbReference>
<dbReference type="PANTHER" id="PTHR19353">
    <property type="entry name" value="FATTY ACID DESATURASE 2"/>
    <property type="match status" value="1"/>
</dbReference>
<sequence length="283" mass="32644">MLAIPAGALLVRVFIVQHDCGHGSFFAARWANDLMGTVCSMFTLTPYENWRRQHAGHHANWNNLDKRNSGSDIYSACLTVREYRKLTRRQRFFYRASRHPLVAHVLIPPFVFLVLYRVPFDTPKKGWSRERHAVYWTDLALFLLIVSLGLAVGFKAMLLVQLPVMIVTSIIGVGLFAVQHRFDDALWARQPDWRFGDAALQGSSYLKLPRLLQWCTGNIGFHNVHHLSPRVPNYRLESCYRANPAFEDSPALNLAQAYRAIRLALWDEDRMRLIAFRELLPAR</sequence>
<feature type="transmembrane region" description="Helical" evidence="1">
    <location>
        <begin position="101"/>
        <end position="120"/>
    </location>
</feature>
<dbReference type="EMBL" id="EU408348">
    <property type="protein sequence ID" value="ACN58753.1"/>
    <property type="molecule type" value="Genomic_DNA"/>
</dbReference>
<organism evidence="3">
    <name type="scientific">uncultured bacterium BLR3</name>
    <dbReference type="NCBI Taxonomy" id="506521"/>
    <lineage>
        <taxon>Bacteria</taxon>
        <taxon>environmental samples</taxon>
    </lineage>
</organism>
<dbReference type="InterPro" id="IPR005804">
    <property type="entry name" value="FA_desaturase_dom"/>
</dbReference>
<evidence type="ECO:0000313" key="3">
    <source>
        <dbReference type="EMBL" id="ACN58753.1"/>
    </source>
</evidence>
<dbReference type="PANTHER" id="PTHR19353:SF73">
    <property type="entry name" value="FATTY ACID DESATURASE"/>
    <property type="match status" value="1"/>
</dbReference>
<gene>
    <name evidence="3" type="ORF">AKSOIL_0075</name>
</gene>
<reference evidence="3" key="1">
    <citation type="journal article" date="2009" name="ISME J.">
        <title>Functional metagenomics reveals diverse beta-lactamases in a remote Alaskan soil.</title>
        <authorList>
            <person name="Allen H.K."/>
            <person name="Moe L.A."/>
            <person name="Rodbumrer J."/>
            <person name="Gaarder A."/>
            <person name="Handelsman J."/>
        </authorList>
    </citation>
    <scope>NUCLEOTIDE SEQUENCE</scope>
</reference>